<organism evidence="2 3">
    <name type="scientific">Etheostoma spectabile</name>
    <name type="common">orangethroat darter</name>
    <dbReference type="NCBI Taxonomy" id="54343"/>
    <lineage>
        <taxon>Eukaryota</taxon>
        <taxon>Metazoa</taxon>
        <taxon>Chordata</taxon>
        <taxon>Craniata</taxon>
        <taxon>Vertebrata</taxon>
        <taxon>Euteleostomi</taxon>
        <taxon>Actinopterygii</taxon>
        <taxon>Neopterygii</taxon>
        <taxon>Teleostei</taxon>
        <taxon>Neoteleostei</taxon>
        <taxon>Acanthomorphata</taxon>
        <taxon>Eupercaria</taxon>
        <taxon>Perciformes</taxon>
        <taxon>Percoidei</taxon>
        <taxon>Percidae</taxon>
        <taxon>Etheostomatinae</taxon>
        <taxon>Etheostoma</taxon>
    </lineage>
</organism>
<name>A0A5J5DNK6_9PERO</name>
<dbReference type="EMBL" id="VOFY01000002">
    <property type="protein sequence ID" value="KAA8594931.1"/>
    <property type="molecule type" value="Genomic_DNA"/>
</dbReference>
<accession>A0A5J5DNK6</accession>
<proteinExistence type="predicted"/>
<evidence type="ECO:0000256" key="1">
    <source>
        <dbReference type="SAM" id="MobiDB-lite"/>
    </source>
</evidence>
<reference evidence="2 3" key="1">
    <citation type="submission" date="2019-08" db="EMBL/GenBank/DDBJ databases">
        <title>A chromosome-level genome assembly, high-density linkage maps, and genome scans reveal the genomic architecture of hybrid incompatibilities underlying speciation via character displacement in darters (Percidae: Etheostominae).</title>
        <authorList>
            <person name="Moran R.L."/>
            <person name="Catchen J.M."/>
            <person name="Fuller R.C."/>
        </authorList>
    </citation>
    <scope>NUCLEOTIDE SEQUENCE [LARGE SCALE GENOMIC DNA]</scope>
    <source>
        <strain evidence="2">EspeVRDwgs_2016</strain>
        <tissue evidence="2">Muscle</tissue>
    </source>
</reference>
<evidence type="ECO:0000313" key="3">
    <source>
        <dbReference type="Proteomes" id="UP000327493"/>
    </source>
</evidence>
<keyword evidence="3" id="KW-1185">Reference proteome</keyword>
<comment type="caution">
    <text evidence="2">The sequence shown here is derived from an EMBL/GenBank/DDBJ whole genome shotgun (WGS) entry which is preliminary data.</text>
</comment>
<dbReference type="Proteomes" id="UP000327493">
    <property type="component" value="Chromosome 2"/>
</dbReference>
<sequence>MFSKPEKRNSHQQFSRPMGQKSCGGDGTRYHHVHLNDPKAVAPLVLTLCRPKC</sequence>
<feature type="region of interest" description="Disordered" evidence="1">
    <location>
        <begin position="1"/>
        <end position="30"/>
    </location>
</feature>
<evidence type="ECO:0000313" key="2">
    <source>
        <dbReference type="EMBL" id="KAA8594931.1"/>
    </source>
</evidence>
<gene>
    <name evidence="2" type="ORF">FQN60_012066</name>
</gene>
<dbReference type="AlphaFoldDB" id="A0A5J5DNK6"/>
<protein>
    <submittedName>
        <fullName evidence="2">Uncharacterized protein</fullName>
    </submittedName>
</protein>